<feature type="region of interest" description="Disordered" evidence="1">
    <location>
        <begin position="273"/>
        <end position="292"/>
    </location>
</feature>
<proteinExistence type="predicted"/>
<evidence type="ECO:0000313" key="2">
    <source>
        <dbReference type="EMBL" id="RDY07568.1"/>
    </source>
</evidence>
<dbReference type="OrthoDB" id="1741700at2759"/>
<evidence type="ECO:0000256" key="1">
    <source>
        <dbReference type="SAM" id="MobiDB-lite"/>
    </source>
</evidence>
<keyword evidence="3" id="KW-1185">Reference proteome</keyword>
<name>A0A371HXQ2_MUCPR</name>
<dbReference type="Proteomes" id="UP000257109">
    <property type="component" value="Unassembled WGS sequence"/>
</dbReference>
<protein>
    <recommendedName>
        <fullName evidence="4">Retrotransposon gag domain-containing protein</fullName>
    </recommendedName>
</protein>
<feature type="non-terminal residue" evidence="2">
    <location>
        <position position="1"/>
    </location>
</feature>
<dbReference type="EMBL" id="QJKJ01001442">
    <property type="protein sequence ID" value="RDY07568.1"/>
    <property type="molecule type" value="Genomic_DNA"/>
</dbReference>
<feature type="region of interest" description="Disordered" evidence="1">
    <location>
        <begin position="297"/>
        <end position="318"/>
    </location>
</feature>
<comment type="caution">
    <text evidence="2">The sequence shown here is derived from an EMBL/GenBank/DDBJ whole genome shotgun (WGS) entry which is preliminary data.</text>
</comment>
<dbReference type="AlphaFoldDB" id="A0A371HXQ2"/>
<reference evidence="2" key="1">
    <citation type="submission" date="2018-05" db="EMBL/GenBank/DDBJ databases">
        <title>Draft genome of Mucuna pruriens seed.</title>
        <authorList>
            <person name="Nnadi N.E."/>
            <person name="Vos R."/>
            <person name="Hasami M.H."/>
            <person name="Devisetty U.K."/>
            <person name="Aguiy J.C."/>
        </authorList>
    </citation>
    <scope>NUCLEOTIDE SEQUENCE [LARGE SCALE GENOMIC DNA]</scope>
    <source>
        <strain evidence="2">JCA_2017</strain>
    </source>
</reference>
<feature type="compositionally biased region" description="Low complexity" evidence="1">
    <location>
        <begin position="304"/>
        <end position="318"/>
    </location>
</feature>
<sequence length="318" mass="35795">MSAYRIVFGKTCHLLCNLAYDQAGEQRKLTLQELDKLRLEACENSRIYKQKVKNFHDQKILRKDFYVGQKVLLFNSRLKLITGKLRTRWDEPFVITNIFPNGAVQLQDEHSSSTFQVNGHQIKPFHKGPAPITHDMEIISLINAAIRGALMNKTPATARHLISNMASNTQQFRIKGPNQSQMVNEIGAASNQRLENQLTELTSLVKQLAVGQYQPAMTAKICGICTFVDHPTDMCPTLQEIESDQPEHVEAVGGFQYGKQRYQTLPFYNQQYGRQPFQPGPPQGPYAAQRAGSMLNIPHGAAGYQQPSPQYQAPSLPQ</sequence>
<evidence type="ECO:0008006" key="4">
    <source>
        <dbReference type="Google" id="ProtNLM"/>
    </source>
</evidence>
<gene>
    <name evidence="2" type="ORF">CR513_08317</name>
</gene>
<accession>A0A371HXQ2</accession>
<evidence type="ECO:0000313" key="3">
    <source>
        <dbReference type="Proteomes" id="UP000257109"/>
    </source>
</evidence>
<organism evidence="2 3">
    <name type="scientific">Mucuna pruriens</name>
    <name type="common">Velvet bean</name>
    <name type="synonym">Dolichos pruriens</name>
    <dbReference type="NCBI Taxonomy" id="157652"/>
    <lineage>
        <taxon>Eukaryota</taxon>
        <taxon>Viridiplantae</taxon>
        <taxon>Streptophyta</taxon>
        <taxon>Embryophyta</taxon>
        <taxon>Tracheophyta</taxon>
        <taxon>Spermatophyta</taxon>
        <taxon>Magnoliopsida</taxon>
        <taxon>eudicotyledons</taxon>
        <taxon>Gunneridae</taxon>
        <taxon>Pentapetalae</taxon>
        <taxon>rosids</taxon>
        <taxon>fabids</taxon>
        <taxon>Fabales</taxon>
        <taxon>Fabaceae</taxon>
        <taxon>Papilionoideae</taxon>
        <taxon>50 kb inversion clade</taxon>
        <taxon>NPAAA clade</taxon>
        <taxon>indigoferoid/millettioid clade</taxon>
        <taxon>Phaseoleae</taxon>
        <taxon>Mucuna</taxon>
    </lineage>
</organism>